<gene>
    <name evidence="3" type="ORF">P4S50_03860</name>
</gene>
<dbReference type="EMBL" id="CP120733">
    <property type="protein sequence ID" value="WFD11221.1"/>
    <property type="molecule type" value="Genomic_DNA"/>
</dbReference>
<keyword evidence="4" id="KW-1185">Reference proteome</keyword>
<evidence type="ECO:0000256" key="1">
    <source>
        <dbReference type="SAM" id="SignalP"/>
    </source>
</evidence>
<proteinExistence type="predicted"/>
<dbReference type="Gene3D" id="3.90.1010.20">
    <property type="match status" value="1"/>
</dbReference>
<evidence type="ECO:0000259" key="2">
    <source>
        <dbReference type="SMART" id="SM00900"/>
    </source>
</evidence>
<evidence type="ECO:0000313" key="3">
    <source>
        <dbReference type="EMBL" id="WFD11221.1"/>
    </source>
</evidence>
<protein>
    <submittedName>
        <fullName evidence="3">FMN-binding protein</fullName>
    </submittedName>
</protein>
<dbReference type="InterPro" id="IPR007329">
    <property type="entry name" value="FMN-bd"/>
</dbReference>
<dbReference type="SMART" id="SM00900">
    <property type="entry name" value="FMN_bind"/>
    <property type="match status" value="1"/>
</dbReference>
<name>A0ABY8EEL9_9FIRM</name>
<feature type="domain" description="FMN-binding" evidence="2">
    <location>
        <begin position="43"/>
        <end position="134"/>
    </location>
</feature>
<feature type="chain" id="PRO_5046566108" evidence="1">
    <location>
        <begin position="22"/>
        <end position="136"/>
    </location>
</feature>
<evidence type="ECO:0000313" key="4">
    <source>
        <dbReference type="Proteomes" id="UP001222800"/>
    </source>
</evidence>
<organism evidence="3 4">
    <name type="scientific">Tepidibacter hydrothermalis</name>
    <dbReference type="NCBI Taxonomy" id="3036126"/>
    <lineage>
        <taxon>Bacteria</taxon>
        <taxon>Bacillati</taxon>
        <taxon>Bacillota</taxon>
        <taxon>Clostridia</taxon>
        <taxon>Peptostreptococcales</taxon>
        <taxon>Peptostreptococcaceae</taxon>
        <taxon>Tepidibacter</taxon>
    </lineage>
</organism>
<accession>A0ABY8EEL9</accession>
<feature type="signal peptide" evidence="1">
    <location>
        <begin position="1"/>
        <end position="21"/>
    </location>
</feature>
<keyword evidence="1" id="KW-0732">Signal</keyword>
<dbReference type="Pfam" id="PF04205">
    <property type="entry name" value="FMN_bind"/>
    <property type="match status" value="1"/>
</dbReference>
<dbReference type="RefSeq" id="WP_277733224.1">
    <property type="nucleotide sequence ID" value="NZ_CP120733.1"/>
</dbReference>
<reference evidence="3 4" key="1">
    <citation type="submission" date="2023-03" db="EMBL/GenBank/DDBJ databases">
        <title>Complete genome sequence of Tepidibacter sp. SWIR-1, isolated from a deep-sea hydrothermal vent.</title>
        <authorList>
            <person name="Li X."/>
        </authorList>
    </citation>
    <scope>NUCLEOTIDE SEQUENCE [LARGE SCALE GENOMIC DNA]</scope>
    <source>
        <strain evidence="3 4">SWIR-1</strain>
    </source>
</reference>
<dbReference type="Proteomes" id="UP001222800">
    <property type="component" value="Chromosome"/>
</dbReference>
<sequence>MKKIACIVALGLSVITFAGCAKDSDVESTYKNGVYEASADKWEYGSEKAIVTIQDDKIKDIDLKRLDTDGNEVDYNMWTGQEVDGNVFPNLKEYRTSMKDEMIEKQTYEVDSIAGATVTTDNWKIAVQRALEEAKN</sequence>
<dbReference type="PROSITE" id="PS51257">
    <property type="entry name" value="PROKAR_LIPOPROTEIN"/>
    <property type="match status" value="1"/>
</dbReference>